<evidence type="ECO:0000256" key="8">
    <source>
        <dbReference type="ARBA" id="ARBA00023779"/>
    </source>
</evidence>
<evidence type="ECO:0000256" key="1">
    <source>
        <dbReference type="ARBA" id="ARBA00022485"/>
    </source>
</evidence>
<evidence type="ECO:0000256" key="7">
    <source>
        <dbReference type="ARBA" id="ARBA00023204"/>
    </source>
</evidence>
<sequence>MSAGRSAASGEARLAALDAEVAECRRCPWLVQWREQAAREKRAAFSVQTYWGRPVPGFGPADARIGVVGLAPAAHGANRTGRMFTGDRSGDFLFAALFRSGLATQPQSVSADDGMRLRNVRITAPVHCAPPANKPTPAERDACASFLAREIELLPHVRVVVVLGAFGWQAMLTTLAGLGWTVPRPRPRFAHGTEVTLSGPGGRSLVLLGCFHVSQQNTFTGRLTPAMIDAVLARAVALGTG</sequence>
<dbReference type="Gene3D" id="3.40.470.10">
    <property type="entry name" value="Uracil-DNA glycosylase-like domain"/>
    <property type="match status" value="1"/>
</dbReference>
<name>A0ABP8J3N9_9ACTN</name>
<dbReference type="InterPro" id="IPR051536">
    <property type="entry name" value="UDG_Type-4/5"/>
</dbReference>
<dbReference type="SUPFAM" id="SSF52141">
    <property type="entry name" value="Uracil-DNA glycosylase-like"/>
    <property type="match status" value="1"/>
</dbReference>
<evidence type="ECO:0000256" key="9">
    <source>
        <dbReference type="ARBA" id="ARBA00023887"/>
    </source>
</evidence>
<keyword evidence="12" id="KW-1185">Reference proteome</keyword>
<evidence type="ECO:0000256" key="6">
    <source>
        <dbReference type="ARBA" id="ARBA00023014"/>
    </source>
</evidence>
<keyword evidence="5" id="KW-0408">Iron</keyword>
<evidence type="ECO:0000313" key="12">
    <source>
        <dbReference type="Proteomes" id="UP001500635"/>
    </source>
</evidence>
<organism evidence="11 12">
    <name type="scientific">Tsukamurella soli</name>
    <dbReference type="NCBI Taxonomy" id="644556"/>
    <lineage>
        <taxon>Bacteria</taxon>
        <taxon>Bacillati</taxon>
        <taxon>Actinomycetota</taxon>
        <taxon>Actinomycetes</taxon>
        <taxon>Mycobacteriales</taxon>
        <taxon>Tsukamurellaceae</taxon>
        <taxon>Tsukamurella</taxon>
    </lineage>
</organism>
<reference evidence="12" key="1">
    <citation type="journal article" date="2019" name="Int. J. Syst. Evol. Microbiol.">
        <title>The Global Catalogue of Microorganisms (GCM) 10K type strain sequencing project: providing services to taxonomists for standard genome sequencing and annotation.</title>
        <authorList>
            <consortium name="The Broad Institute Genomics Platform"/>
            <consortium name="The Broad Institute Genome Sequencing Center for Infectious Disease"/>
            <person name="Wu L."/>
            <person name="Ma J."/>
        </authorList>
    </citation>
    <scope>NUCLEOTIDE SEQUENCE [LARGE SCALE GENOMIC DNA]</scope>
    <source>
        <strain evidence="12">JCM 17688</strain>
    </source>
</reference>
<evidence type="ECO:0000256" key="3">
    <source>
        <dbReference type="ARBA" id="ARBA00022763"/>
    </source>
</evidence>
<feature type="domain" description="Uracil-DNA glycosylase-like" evidence="10">
    <location>
        <begin position="56"/>
        <end position="232"/>
    </location>
</feature>
<keyword evidence="4" id="KW-0378">Hydrolase</keyword>
<dbReference type="SMART" id="SM00986">
    <property type="entry name" value="UDG"/>
    <property type="match status" value="1"/>
</dbReference>
<evidence type="ECO:0000259" key="10">
    <source>
        <dbReference type="SMART" id="SM00986"/>
    </source>
</evidence>
<evidence type="ECO:0000256" key="5">
    <source>
        <dbReference type="ARBA" id="ARBA00023004"/>
    </source>
</evidence>
<comment type="caution">
    <text evidence="11">The sequence shown here is derived from an EMBL/GenBank/DDBJ whole genome shotgun (WGS) entry which is preliminary data.</text>
</comment>
<protein>
    <recommendedName>
        <fullName evidence="9">Type-5 uracil-DNA glycosylase</fullName>
    </recommendedName>
</protein>
<keyword evidence="3" id="KW-0227">DNA damage</keyword>
<keyword evidence="2" id="KW-0479">Metal-binding</keyword>
<evidence type="ECO:0000313" key="11">
    <source>
        <dbReference type="EMBL" id="GAA4384454.1"/>
    </source>
</evidence>
<dbReference type="CDD" id="cd10031">
    <property type="entry name" value="UDG-F5_TTUDGB_like"/>
    <property type="match status" value="1"/>
</dbReference>
<evidence type="ECO:0000256" key="2">
    <source>
        <dbReference type="ARBA" id="ARBA00022723"/>
    </source>
</evidence>
<keyword evidence="1" id="KW-0004">4Fe-4S</keyword>
<dbReference type="PANTHER" id="PTHR33693">
    <property type="entry name" value="TYPE-5 URACIL-DNA GLYCOSYLASE"/>
    <property type="match status" value="1"/>
</dbReference>
<dbReference type="SMART" id="SM00987">
    <property type="entry name" value="UreE_C"/>
    <property type="match status" value="1"/>
</dbReference>
<evidence type="ECO:0000256" key="4">
    <source>
        <dbReference type="ARBA" id="ARBA00022801"/>
    </source>
</evidence>
<dbReference type="PANTHER" id="PTHR33693:SF3">
    <property type="entry name" value="TYPE-5 URACIL-DNA GLYCOSYLASE"/>
    <property type="match status" value="1"/>
</dbReference>
<dbReference type="InterPro" id="IPR036895">
    <property type="entry name" value="Uracil-DNA_glycosylase-like_sf"/>
</dbReference>
<accession>A0ABP8J3N9</accession>
<dbReference type="InterPro" id="IPR005122">
    <property type="entry name" value="Uracil-DNA_glycosylase-like"/>
</dbReference>
<dbReference type="Pfam" id="PF03167">
    <property type="entry name" value="UDG"/>
    <property type="match status" value="1"/>
</dbReference>
<keyword evidence="6" id="KW-0411">Iron-sulfur</keyword>
<gene>
    <name evidence="11" type="ORF">GCM10023147_04930</name>
</gene>
<dbReference type="Proteomes" id="UP001500635">
    <property type="component" value="Unassembled WGS sequence"/>
</dbReference>
<dbReference type="RefSeq" id="WP_344990370.1">
    <property type="nucleotide sequence ID" value="NZ_BAABFR010000004.1"/>
</dbReference>
<dbReference type="EMBL" id="BAABFR010000004">
    <property type="protein sequence ID" value="GAA4384454.1"/>
    <property type="molecule type" value="Genomic_DNA"/>
</dbReference>
<dbReference type="InterPro" id="IPR044147">
    <property type="entry name" value="UdgB-like"/>
</dbReference>
<keyword evidence="7" id="KW-0234">DNA repair</keyword>
<comment type="similarity">
    <text evidence="8">Belongs to the uracil-DNA glycosylase (UDG) superfamily. Type 5 (UDGb) family.</text>
</comment>
<proteinExistence type="inferred from homology"/>